<dbReference type="EMBL" id="VSSQ01000565">
    <property type="protein sequence ID" value="MPL97612.1"/>
    <property type="molecule type" value="Genomic_DNA"/>
</dbReference>
<gene>
    <name evidence="1" type="ORF">SDC9_43804</name>
</gene>
<reference evidence="1" key="1">
    <citation type="submission" date="2019-08" db="EMBL/GenBank/DDBJ databases">
        <authorList>
            <person name="Kucharzyk K."/>
            <person name="Murdoch R.W."/>
            <person name="Higgins S."/>
            <person name="Loffler F."/>
        </authorList>
    </citation>
    <scope>NUCLEOTIDE SEQUENCE</scope>
</reference>
<comment type="caution">
    <text evidence="1">The sequence shown here is derived from an EMBL/GenBank/DDBJ whole genome shotgun (WGS) entry which is preliminary data.</text>
</comment>
<protein>
    <recommendedName>
        <fullName evidence="2">Cell division protein FtsQ</fullName>
    </recommendedName>
</protein>
<proteinExistence type="predicted"/>
<evidence type="ECO:0000313" key="1">
    <source>
        <dbReference type="EMBL" id="MPL97612.1"/>
    </source>
</evidence>
<accession>A0A644W4J1</accession>
<sequence>MKSVYKKILILSLVIIAVLVVLKLSNDNFKKQKISQFTIKINTQGGPELVTEEEVRSLISQGYDSLTKREVGEIDLEWIENITRTNPFVSTVDAYINIDASLSVDILQRKPILRVFNTKGETFFIDSDGKMLPLNKGASPGLIVTAGDISERYLPSQQYQYFDSVSFDQARVLTTMHKLYLIASEISKDNFLSKLITQIYVDDNSHFELIPVIGDQNILLGDVDGLHIKLQNLHHFYKLGYKTINFSQYKTFDIRYHNQVVGVRKIFETEEPKKENDI</sequence>
<organism evidence="1">
    <name type="scientific">bioreactor metagenome</name>
    <dbReference type="NCBI Taxonomy" id="1076179"/>
    <lineage>
        <taxon>unclassified sequences</taxon>
        <taxon>metagenomes</taxon>
        <taxon>ecological metagenomes</taxon>
    </lineage>
</organism>
<evidence type="ECO:0008006" key="2">
    <source>
        <dbReference type="Google" id="ProtNLM"/>
    </source>
</evidence>
<dbReference type="AlphaFoldDB" id="A0A644W4J1"/>
<name>A0A644W4J1_9ZZZZ</name>